<sequence>MCKYQGFVLAVNIVRDFVPAIYDMTVITPKDSPAPTLLRILKGQSSVIHVSRWCKDIFMAKDALLDKHMATGTFGDEIRPLGRPMKSLLVVLSWPCLLLHGAYRFFQWTQLLSTWKGALLPTAVLALVAATMHFFITVSQSERPSSTTAASQRGIR</sequence>
<keyword evidence="6" id="KW-0808">Transferase</keyword>
<dbReference type="UniPathway" id="UPA00557">
    <property type="reaction ID" value="UER00613"/>
</dbReference>
<keyword evidence="8" id="KW-1133">Transmembrane helix</keyword>
<feature type="domain" description="Acyltransferase C-terminal" evidence="9">
    <location>
        <begin position="50"/>
        <end position="94"/>
    </location>
</feature>
<organism evidence="10 11">
    <name type="scientific">Setaria viridis</name>
    <name type="common">Green bristlegrass</name>
    <name type="synonym">Setaria italica subsp. viridis</name>
    <dbReference type="NCBI Taxonomy" id="4556"/>
    <lineage>
        <taxon>Eukaryota</taxon>
        <taxon>Viridiplantae</taxon>
        <taxon>Streptophyta</taxon>
        <taxon>Embryophyta</taxon>
        <taxon>Tracheophyta</taxon>
        <taxon>Spermatophyta</taxon>
        <taxon>Magnoliopsida</taxon>
        <taxon>Liliopsida</taxon>
        <taxon>Poales</taxon>
        <taxon>Poaceae</taxon>
        <taxon>PACMAD clade</taxon>
        <taxon>Panicoideae</taxon>
        <taxon>Panicodae</taxon>
        <taxon>Paniceae</taxon>
        <taxon>Cenchrinae</taxon>
        <taxon>Setaria</taxon>
    </lineage>
</organism>
<keyword evidence="8" id="KW-0812">Transmembrane</keyword>
<dbReference type="PANTHER" id="PTHR10983:SF24">
    <property type="entry name" value="1-ACYLGLYCEROL-3-PHOSPHATE O-ACYLTRANSFERASE 3, ISOFORM E-RELATED"/>
    <property type="match status" value="1"/>
</dbReference>
<dbReference type="OMA" id="GWCSILL"/>
<dbReference type="InterPro" id="IPR032098">
    <property type="entry name" value="Acyltransf_C"/>
</dbReference>
<dbReference type="GO" id="GO:0003841">
    <property type="term" value="F:1-acylglycerol-3-phosphate O-acyltransferase activity"/>
    <property type="evidence" value="ECO:0007669"/>
    <property type="project" value="UniProtKB-EC"/>
</dbReference>
<evidence type="ECO:0000313" key="11">
    <source>
        <dbReference type="Proteomes" id="UP000298652"/>
    </source>
</evidence>
<evidence type="ECO:0000256" key="4">
    <source>
        <dbReference type="ARBA" id="ARBA00008655"/>
    </source>
</evidence>
<dbReference type="Proteomes" id="UP000298652">
    <property type="component" value="Chromosome 3"/>
</dbReference>
<feature type="transmembrane region" description="Helical" evidence="8">
    <location>
        <begin position="118"/>
        <end position="136"/>
    </location>
</feature>
<name>A0A4U6VJR4_SETVI</name>
<comment type="pathway">
    <text evidence="3">Lipid metabolism.</text>
</comment>
<evidence type="ECO:0000256" key="7">
    <source>
        <dbReference type="ARBA" id="ARBA00023315"/>
    </source>
</evidence>
<proteinExistence type="inferred from homology"/>
<dbReference type="GO" id="GO:0016024">
    <property type="term" value="P:CDP-diacylglycerol biosynthetic process"/>
    <property type="evidence" value="ECO:0007669"/>
    <property type="project" value="UniProtKB-UniPathway"/>
</dbReference>
<comment type="catalytic activity">
    <reaction evidence="1">
        <text>a 1-acyl-sn-glycero-3-phosphate + an acyl-CoA = a 1,2-diacyl-sn-glycero-3-phosphate + CoA</text>
        <dbReference type="Rhea" id="RHEA:19709"/>
        <dbReference type="ChEBI" id="CHEBI:57287"/>
        <dbReference type="ChEBI" id="CHEBI:57970"/>
        <dbReference type="ChEBI" id="CHEBI:58342"/>
        <dbReference type="ChEBI" id="CHEBI:58608"/>
        <dbReference type="EC" id="2.3.1.51"/>
    </reaction>
</comment>
<reference evidence="10" key="1">
    <citation type="submission" date="2019-03" db="EMBL/GenBank/DDBJ databases">
        <title>WGS assembly of Setaria viridis.</title>
        <authorList>
            <person name="Huang P."/>
            <person name="Jenkins J."/>
            <person name="Grimwood J."/>
            <person name="Barry K."/>
            <person name="Healey A."/>
            <person name="Mamidi S."/>
            <person name="Sreedasyam A."/>
            <person name="Shu S."/>
            <person name="Feldman M."/>
            <person name="Wu J."/>
            <person name="Yu Y."/>
            <person name="Chen C."/>
            <person name="Johnson J."/>
            <person name="Rokhsar D."/>
            <person name="Baxter I."/>
            <person name="Schmutz J."/>
            <person name="Brutnell T."/>
            <person name="Kellogg E."/>
        </authorList>
    </citation>
    <scope>NUCLEOTIDE SEQUENCE [LARGE SCALE GENOMIC DNA]</scope>
</reference>
<evidence type="ECO:0000256" key="2">
    <source>
        <dbReference type="ARBA" id="ARBA00004728"/>
    </source>
</evidence>
<comment type="pathway">
    <text evidence="2">Phospholipid metabolism; CDP-diacylglycerol biosynthesis; CDP-diacylglycerol from sn-glycerol 3-phosphate: step 2/3.</text>
</comment>
<dbReference type="AlphaFoldDB" id="A0A4U6VJR4"/>
<keyword evidence="8" id="KW-0472">Membrane</keyword>
<dbReference type="PANTHER" id="PTHR10983">
    <property type="entry name" value="1-ACYLGLYCEROL-3-PHOSPHATE ACYLTRANSFERASE-RELATED"/>
    <property type="match status" value="1"/>
</dbReference>
<dbReference type="Pfam" id="PF16076">
    <property type="entry name" value="Acyltransf_C"/>
    <property type="match status" value="1"/>
</dbReference>
<keyword evidence="7" id="KW-0012">Acyltransferase</keyword>
<evidence type="ECO:0000256" key="1">
    <source>
        <dbReference type="ARBA" id="ARBA00001141"/>
    </source>
</evidence>
<evidence type="ECO:0000313" key="10">
    <source>
        <dbReference type="EMBL" id="TKW29005.1"/>
    </source>
</evidence>
<evidence type="ECO:0000256" key="5">
    <source>
        <dbReference type="ARBA" id="ARBA00013211"/>
    </source>
</evidence>
<evidence type="ECO:0000256" key="8">
    <source>
        <dbReference type="SAM" id="Phobius"/>
    </source>
</evidence>
<dbReference type="EMBL" id="CM016554">
    <property type="protein sequence ID" value="TKW29005.1"/>
    <property type="molecule type" value="Genomic_DNA"/>
</dbReference>
<gene>
    <name evidence="10" type="ORF">SEVIR_3G366750v2</name>
</gene>
<dbReference type="EC" id="2.3.1.51" evidence="5"/>
<evidence type="ECO:0000256" key="6">
    <source>
        <dbReference type="ARBA" id="ARBA00022679"/>
    </source>
</evidence>
<evidence type="ECO:0000259" key="9">
    <source>
        <dbReference type="Pfam" id="PF16076"/>
    </source>
</evidence>
<evidence type="ECO:0000256" key="3">
    <source>
        <dbReference type="ARBA" id="ARBA00005189"/>
    </source>
</evidence>
<comment type="similarity">
    <text evidence="4">Belongs to the 1-acyl-sn-glycerol-3-phosphate acyltransferase family.</text>
</comment>
<protein>
    <recommendedName>
        <fullName evidence="5">1-acylglycerol-3-phosphate O-acyltransferase</fullName>
        <ecNumber evidence="5">2.3.1.51</ecNumber>
    </recommendedName>
</protein>
<dbReference type="Gramene" id="TKW29005">
    <property type="protein sequence ID" value="TKW29005"/>
    <property type="gene ID" value="SEVIR_3G366750v2"/>
</dbReference>
<feature type="transmembrane region" description="Helical" evidence="8">
    <location>
        <begin position="88"/>
        <end position="106"/>
    </location>
</feature>
<dbReference type="GO" id="GO:0012505">
    <property type="term" value="C:endomembrane system"/>
    <property type="evidence" value="ECO:0007669"/>
    <property type="project" value="TreeGrafter"/>
</dbReference>
<keyword evidence="11" id="KW-1185">Reference proteome</keyword>
<accession>A0A4U6VJR4</accession>